<evidence type="ECO:0000259" key="1">
    <source>
        <dbReference type="Pfam" id="PF00534"/>
    </source>
</evidence>
<dbReference type="GO" id="GO:0016757">
    <property type="term" value="F:glycosyltransferase activity"/>
    <property type="evidence" value="ECO:0007669"/>
    <property type="project" value="InterPro"/>
</dbReference>
<dbReference type="EMBL" id="WXXV01000006">
    <property type="protein sequence ID" value="MBE7694980.1"/>
    <property type="molecule type" value="Genomic_DNA"/>
</dbReference>
<protein>
    <submittedName>
        <fullName evidence="3">Glycosyltransferase</fullName>
    </submittedName>
</protein>
<dbReference type="InterPro" id="IPR001296">
    <property type="entry name" value="Glyco_trans_1"/>
</dbReference>
<accession>A0AAP1RF10</accession>
<evidence type="ECO:0000313" key="3">
    <source>
        <dbReference type="EMBL" id="MBE7694980.1"/>
    </source>
</evidence>
<comment type="caution">
    <text evidence="3">The sequence shown here is derived from an EMBL/GenBank/DDBJ whole genome shotgun (WGS) entry which is preliminary data.</text>
</comment>
<feature type="domain" description="Glycosyltransferase subfamily 4-like N-terminal" evidence="2">
    <location>
        <begin position="13"/>
        <end position="164"/>
    </location>
</feature>
<dbReference type="Proteomes" id="UP000806077">
    <property type="component" value="Unassembled WGS sequence"/>
</dbReference>
<dbReference type="RefSeq" id="WP_101916169.1">
    <property type="nucleotide sequence ID" value="NZ_JAFMUT010000007.1"/>
</dbReference>
<gene>
    <name evidence="3" type="ORF">F7645_06030</name>
</gene>
<sequence>MKILLFIDNLGSGGAQRQIVTIAKLLKEKGFDVSFLVYGDANFFEEEVKNNNIQIEYILTNNYLKRILSVRKFIRRNNFKVVISFLETPNFLNCIAAIGGKTWKVITNERSSKESTFLSLKGKIFAWFQRYSDSIVCNSNNAKNMWESYYPQYKNKLGVIYNSVTILNPEIAYVPKRDDKINILIVASYQYLKNPLGVVKGLSLLDENERKKINVNWFGRIDVSGANLDAYKEAEKLIIKNELSQVIKLNNSTKKIEEEIKINDIVGLFSSVEGLPNAICEAMMLGKPVIMTKVSDYEVLIDKSNGYLCDWNEIESINLVFKEVIRLDDKKIKLLGENSKIKADKLFSPNKIVKEWINEIYSH</sequence>
<keyword evidence="4" id="KW-1185">Reference proteome</keyword>
<dbReference type="SUPFAM" id="SSF53756">
    <property type="entry name" value="UDP-Glycosyltransferase/glycogen phosphorylase"/>
    <property type="match status" value="1"/>
</dbReference>
<dbReference type="AlphaFoldDB" id="A0AAP1RF10"/>
<feature type="domain" description="Glycosyl transferase family 1" evidence="1">
    <location>
        <begin position="175"/>
        <end position="338"/>
    </location>
</feature>
<evidence type="ECO:0000313" key="4">
    <source>
        <dbReference type="Proteomes" id="UP000806077"/>
    </source>
</evidence>
<dbReference type="Gene3D" id="3.40.50.2000">
    <property type="entry name" value="Glycogen Phosphorylase B"/>
    <property type="match status" value="2"/>
</dbReference>
<dbReference type="Pfam" id="PF13439">
    <property type="entry name" value="Glyco_transf_4"/>
    <property type="match status" value="1"/>
</dbReference>
<name>A0AAP1RF10_9FLAO</name>
<evidence type="ECO:0000259" key="2">
    <source>
        <dbReference type="Pfam" id="PF13439"/>
    </source>
</evidence>
<dbReference type="PANTHER" id="PTHR12526:SF630">
    <property type="entry name" value="GLYCOSYLTRANSFERASE"/>
    <property type="match status" value="1"/>
</dbReference>
<proteinExistence type="predicted"/>
<dbReference type="PANTHER" id="PTHR12526">
    <property type="entry name" value="GLYCOSYLTRANSFERASE"/>
    <property type="match status" value="1"/>
</dbReference>
<reference evidence="3 4" key="1">
    <citation type="journal article" date="2020" name="Int. J. Syst. Evol. Microbiol.">
        <title>Tenacibaculum piscium sp. nov., isolated from skin ulcers of sea-farmed fish, and description of Tenacibaculum finnmarkense sp. nov. with subdivision into genomovars finnmarkense and ulcerans.</title>
        <authorList>
            <person name="Olsen A.B."/>
            <person name="Spilsberg B."/>
            <person name="Nilsen H.K."/>
            <person name="Lagesen K."/>
            <person name="Gulla S."/>
            <person name="Avendano-Herrera R."/>
            <person name="Irgang R."/>
            <person name="Duchaud E."/>
            <person name="Colquhoun D.J."/>
        </authorList>
    </citation>
    <scope>NUCLEOTIDE SEQUENCE [LARGE SCALE GENOMIC DNA]</scope>
    <source>
        <strain evidence="3 4">TNO037</strain>
    </source>
</reference>
<dbReference type="InterPro" id="IPR028098">
    <property type="entry name" value="Glyco_trans_4-like_N"/>
</dbReference>
<organism evidence="3 4">
    <name type="scientific">Tenacibaculum finnmarkense genomovar finnmarkense</name>
    <dbReference type="NCBI Taxonomy" id="1458503"/>
    <lineage>
        <taxon>Bacteria</taxon>
        <taxon>Pseudomonadati</taxon>
        <taxon>Bacteroidota</taxon>
        <taxon>Flavobacteriia</taxon>
        <taxon>Flavobacteriales</taxon>
        <taxon>Flavobacteriaceae</taxon>
        <taxon>Tenacibaculum</taxon>
        <taxon>Tenacibaculum finnmarkense</taxon>
    </lineage>
</organism>
<dbReference type="Pfam" id="PF00534">
    <property type="entry name" value="Glycos_transf_1"/>
    <property type="match status" value="1"/>
</dbReference>